<keyword evidence="11" id="KW-0418">Kinase</keyword>
<feature type="domain" description="Protein kinase" evidence="20">
    <location>
        <begin position="121"/>
        <end position="407"/>
    </location>
</feature>
<protein>
    <recommendedName>
        <fullName evidence="20">Protein kinase domain-containing protein</fullName>
    </recommendedName>
</protein>
<keyword evidence="16" id="KW-0325">Glycoprotein</keyword>
<keyword evidence="6" id="KW-0808">Transferase</keyword>
<evidence type="ECO:0000256" key="8">
    <source>
        <dbReference type="ARBA" id="ARBA00022729"/>
    </source>
</evidence>
<evidence type="ECO:0000256" key="12">
    <source>
        <dbReference type="ARBA" id="ARBA00022840"/>
    </source>
</evidence>
<dbReference type="GO" id="GO:0004674">
    <property type="term" value="F:protein serine/threonine kinase activity"/>
    <property type="evidence" value="ECO:0007669"/>
    <property type="project" value="UniProtKB-KW"/>
</dbReference>
<evidence type="ECO:0000313" key="21">
    <source>
        <dbReference type="EMBL" id="KCW72160.1"/>
    </source>
</evidence>
<evidence type="ECO:0000256" key="13">
    <source>
        <dbReference type="ARBA" id="ARBA00022989"/>
    </source>
</evidence>
<dbReference type="Gene3D" id="1.10.510.10">
    <property type="entry name" value="Transferase(Phosphotransferase) domain 1"/>
    <property type="match status" value="1"/>
</dbReference>
<evidence type="ECO:0000256" key="5">
    <source>
        <dbReference type="ARBA" id="ARBA00022527"/>
    </source>
</evidence>
<dbReference type="GO" id="GO:0030246">
    <property type="term" value="F:carbohydrate binding"/>
    <property type="evidence" value="ECO:0007669"/>
    <property type="project" value="UniProtKB-KW"/>
</dbReference>
<dbReference type="InterPro" id="IPR000719">
    <property type="entry name" value="Prot_kinase_dom"/>
</dbReference>
<reference evidence="21" key="1">
    <citation type="submission" date="2013-07" db="EMBL/GenBank/DDBJ databases">
        <title>The genome of Eucalyptus grandis.</title>
        <authorList>
            <person name="Schmutz J."/>
            <person name="Hayes R."/>
            <person name="Myburg A."/>
            <person name="Tuskan G."/>
            <person name="Grattapaglia D."/>
            <person name="Rokhsar D.S."/>
        </authorList>
    </citation>
    <scope>NUCLEOTIDE SEQUENCE</scope>
    <source>
        <tissue evidence="21">Leaf extractions</tissue>
    </source>
</reference>
<dbReference type="InterPro" id="IPR017441">
    <property type="entry name" value="Protein_kinase_ATP_BS"/>
</dbReference>
<evidence type="ECO:0000256" key="18">
    <source>
        <dbReference type="RuleBase" id="RU000304"/>
    </source>
</evidence>
<dbReference type="GO" id="GO:0002229">
    <property type="term" value="P:defense response to oomycetes"/>
    <property type="evidence" value="ECO:0007669"/>
    <property type="project" value="UniProtKB-ARBA"/>
</dbReference>
<dbReference type="InterPro" id="IPR050528">
    <property type="entry name" value="L-type_Lectin-RKs"/>
</dbReference>
<evidence type="ECO:0000256" key="17">
    <source>
        <dbReference type="PROSITE-ProRule" id="PRU10141"/>
    </source>
</evidence>
<keyword evidence="5 18" id="KW-0723">Serine/threonine-protein kinase</keyword>
<keyword evidence="12 17" id="KW-0067">ATP-binding</keyword>
<dbReference type="STRING" id="71139.A0A059C2K6"/>
<sequence length="416" mass="46221">MFARVGGVGSAAAIGAALENRIFYSCDFCSRPPHPVELLLNIVMGGAAGLAVIVVALELYRSKVARPHLSNDVPMGNNAPSMTGRGIGEGDDNTNLTEEFAKLIGPKKFSYEELMIATGAFANDRILGIGGFGIVYEGHVGNACTRVAIKVINPDSHQGIKEYISEVKSLSQLRHRNLVQLIGYYHKANKFILVYEYIGGGSLEDHLFKGRSLLTWEMRYNIVLGLASALHYLHNQCDQCVIHRDIKSSNTMLDEKFVAKLGDFGLARLVDHARGRKATQVIGTLGYVAPEYHQTGEASMESDIYSFGVVLLEIVCGRRVLDSELAEEGPGLVQWVWKHYGCRSWRGRWRRNFLRAVDKRLGKDFDKRQAEFLMIVGLWCAHPDARYRPSIEEAIAVLNLKAEPPKLPSKMPSFNI</sequence>
<proteinExistence type="inferred from homology"/>
<feature type="transmembrane region" description="Helical" evidence="19">
    <location>
        <begin position="38"/>
        <end position="60"/>
    </location>
</feature>
<dbReference type="InterPro" id="IPR008271">
    <property type="entry name" value="Ser/Thr_kinase_AS"/>
</dbReference>
<keyword evidence="14 19" id="KW-0472">Membrane</keyword>
<evidence type="ECO:0000259" key="20">
    <source>
        <dbReference type="PROSITE" id="PS50011"/>
    </source>
</evidence>
<dbReference type="SUPFAM" id="SSF56112">
    <property type="entry name" value="Protein kinase-like (PK-like)"/>
    <property type="match status" value="1"/>
</dbReference>
<evidence type="ECO:0000256" key="4">
    <source>
        <dbReference type="ARBA" id="ARBA00022475"/>
    </source>
</evidence>
<dbReference type="GO" id="GO:0005524">
    <property type="term" value="F:ATP binding"/>
    <property type="evidence" value="ECO:0007669"/>
    <property type="project" value="UniProtKB-UniRule"/>
</dbReference>
<evidence type="ECO:0000256" key="15">
    <source>
        <dbReference type="ARBA" id="ARBA00023170"/>
    </source>
</evidence>
<keyword evidence="7 19" id="KW-0812">Transmembrane</keyword>
<dbReference type="OrthoDB" id="1662521at2759"/>
<dbReference type="AlphaFoldDB" id="A0A059C2K6"/>
<evidence type="ECO:0000256" key="14">
    <source>
        <dbReference type="ARBA" id="ARBA00023136"/>
    </source>
</evidence>
<keyword evidence="9" id="KW-0430">Lectin</keyword>
<dbReference type="Pfam" id="PF00069">
    <property type="entry name" value="Pkinase"/>
    <property type="match status" value="1"/>
</dbReference>
<evidence type="ECO:0000256" key="1">
    <source>
        <dbReference type="ARBA" id="ARBA00004251"/>
    </source>
</evidence>
<keyword evidence="10 17" id="KW-0547">Nucleotide-binding</keyword>
<evidence type="ECO:0000256" key="6">
    <source>
        <dbReference type="ARBA" id="ARBA00022679"/>
    </source>
</evidence>
<dbReference type="FunFam" id="3.30.200.20:FF:000039">
    <property type="entry name" value="receptor-like protein kinase FERONIA"/>
    <property type="match status" value="1"/>
</dbReference>
<comment type="similarity">
    <text evidence="3">In the C-terminal section; belongs to the protein kinase superfamily. Ser/Thr protein kinase family.</text>
</comment>
<evidence type="ECO:0000256" key="19">
    <source>
        <dbReference type="SAM" id="Phobius"/>
    </source>
</evidence>
<dbReference type="InParanoid" id="A0A059C2K6"/>
<dbReference type="GO" id="GO:0005886">
    <property type="term" value="C:plasma membrane"/>
    <property type="evidence" value="ECO:0000318"/>
    <property type="project" value="GO_Central"/>
</dbReference>
<accession>A0A059C2K6</accession>
<evidence type="ECO:0000256" key="10">
    <source>
        <dbReference type="ARBA" id="ARBA00022741"/>
    </source>
</evidence>
<dbReference type="FunFam" id="1.10.510.10:FF:000240">
    <property type="entry name" value="Lectin-domain containing receptor kinase A4.3"/>
    <property type="match status" value="1"/>
</dbReference>
<dbReference type="Gramene" id="KCW72160">
    <property type="protein sequence ID" value="KCW72160"/>
    <property type="gene ID" value="EUGRSUZ_E00608"/>
</dbReference>
<dbReference type="PROSITE" id="PS00108">
    <property type="entry name" value="PROTEIN_KINASE_ST"/>
    <property type="match status" value="1"/>
</dbReference>
<dbReference type="Gene3D" id="3.30.200.20">
    <property type="entry name" value="Phosphorylase Kinase, domain 1"/>
    <property type="match status" value="1"/>
</dbReference>
<evidence type="ECO:0000256" key="11">
    <source>
        <dbReference type="ARBA" id="ARBA00022777"/>
    </source>
</evidence>
<dbReference type="KEGG" id="egr:104443810"/>
<dbReference type="EMBL" id="KK198757">
    <property type="protein sequence ID" value="KCW72160.1"/>
    <property type="molecule type" value="Genomic_DNA"/>
</dbReference>
<dbReference type="PROSITE" id="PS00107">
    <property type="entry name" value="PROTEIN_KINASE_ATP"/>
    <property type="match status" value="1"/>
</dbReference>
<name>A0A059C2K6_EUCGR</name>
<evidence type="ECO:0000256" key="3">
    <source>
        <dbReference type="ARBA" id="ARBA00010217"/>
    </source>
</evidence>
<keyword evidence="4" id="KW-1003">Cell membrane</keyword>
<dbReference type="InterPro" id="IPR011009">
    <property type="entry name" value="Kinase-like_dom_sf"/>
</dbReference>
<evidence type="ECO:0000256" key="7">
    <source>
        <dbReference type="ARBA" id="ARBA00022692"/>
    </source>
</evidence>
<evidence type="ECO:0000256" key="9">
    <source>
        <dbReference type="ARBA" id="ARBA00022734"/>
    </source>
</evidence>
<dbReference type="SMART" id="SM00220">
    <property type="entry name" value="S_TKc"/>
    <property type="match status" value="1"/>
</dbReference>
<gene>
    <name evidence="21" type="ORF">EUGRSUZ_E00608</name>
</gene>
<evidence type="ECO:0000256" key="16">
    <source>
        <dbReference type="ARBA" id="ARBA00023180"/>
    </source>
</evidence>
<dbReference type="PROSITE" id="PS50011">
    <property type="entry name" value="PROTEIN_KINASE_DOM"/>
    <property type="match status" value="1"/>
</dbReference>
<feature type="binding site" evidence="17">
    <location>
        <position position="150"/>
    </location>
    <ligand>
        <name>ATP</name>
        <dbReference type="ChEBI" id="CHEBI:30616"/>
    </ligand>
</feature>
<keyword evidence="8" id="KW-0732">Signal</keyword>
<comment type="similarity">
    <text evidence="18">Belongs to the protein kinase superfamily.</text>
</comment>
<comment type="subcellular location">
    <subcellularLocation>
        <location evidence="1">Cell membrane</location>
        <topology evidence="1">Single-pass type I membrane protein</topology>
    </subcellularLocation>
</comment>
<comment type="similarity">
    <text evidence="2">In the N-terminal section; belongs to the leguminous lectin family.</text>
</comment>
<dbReference type="eggNOG" id="ENOG502QTX3">
    <property type="taxonomic scope" value="Eukaryota"/>
</dbReference>
<dbReference type="PANTHER" id="PTHR27007">
    <property type="match status" value="1"/>
</dbReference>
<dbReference type="OMA" id="NRIFYSC"/>
<evidence type="ECO:0000256" key="2">
    <source>
        <dbReference type="ARBA" id="ARBA00008536"/>
    </source>
</evidence>
<keyword evidence="13 19" id="KW-1133">Transmembrane helix</keyword>
<keyword evidence="15" id="KW-0675">Receptor</keyword>
<organism evidence="21">
    <name type="scientific">Eucalyptus grandis</name>
    <name type="common">Flooded gum</name>
    <dbReference type="NCBI Taxonomy" id="71139"/>
    <lineage>
        <taxon>Eukaryota</taxon>
        <taxon>Viridiplantae</taxon>
        <taxon>Streptophyta</taxon>
        <taxon>Embryophyta</taxon>
        <taxon>Tracheophyta</taxon>
        <taxon>Spermatophyta</taxon>
        <taxon>Magnoliopsida</taxon>
        <taxon>eudicotyledons</taxon>
        <taxon>Gunneridae</taxon>
        <taxon>Pentapetalae</taxon>
        <taxon>rosids</taxon>
        <taxon>malvids</taxon>
        <taxon>Myrtales</taxon>
        <taxon>Myrtaceae</taxon>
        <taxon>Myrtoideae</taxon>
        <taxon>Eucalypteae</taxon>
        <taxon>Eucalyptus</taxon>
    </lineage>
</organism>